<sequence>MNWFDHMHPEWQVALQERMIDVAKIEKSLANSEYQPTSSEVMRVFRSPLSAIKVAIFGQDPYPTPGHAMGLAFSVPNNIVILPPTLRNILKEWSQDCSLPMPNNGDLGLWERQGVALINRVLTVPNGQSNGHKEIGWVGFTDAVARILGTRRVVAIMWGKQAQEVSHHFDEGWKVESAHPSPLSAYRGFFQSRPFTRANEILISHGIEGVDWRLT</sequence>
<reference evidence="9" key="1">
    <citation type="submission" date="2020-05" db="EMBL/GenBank/DDBJ databases">
        <authorList>
            <person name="Chiriac C."/>
            <person name="Salcher M."/>
            <person name="Ghai R."/>
            <person name="Kavagutti S V."/>
        </authorList>
    </citation>
    <scope>NUCLEOTIDE SEQUENCE</scope>
</reference>
<evidence type="ECO:0000313" key="8">
    <source>
        <dbReference type="EMBL" id="CAB4911507.1"/>
    </source>
</evidence>
<dbReference type="EMBL" id="CAFBLE010000002">
    <property type="protein sequence ID" value="CAB4859872.1"/>
    <property type="molecule type" value="Genomic_DNA"/>
</dbReference>
<dbReference type="Gene3D" id="3.40.470.10">
    <property type="entry name" value="Uracil-DNA glycosylase-like domain"/>
    <property type="match status" value="1"/>
</dbReference>
<dbReference type="InterPro" id="IPR005122">
    <property type="entry name" value="Uracil-DNA_glycosylase-like"/>
</dbReference>
<keyword evidence="2" id="KW-0227">DNA damage</keyword>
<dbReference type="GO" id="GO:0097510">
    <property type="term" value="P:base-excision repair, AP site formation via deaminated base removal"/>
    <property type="evidence" value="ECO:0007669"/>
    <property type="project" value="TreeGrafter"/>
</dbReference>
<evidence type="ECO:0000313" key="9">
    <source>
        <dbReference type="EMBL" id="CAB5055371.1"/>
    </source>
</evidence>
<dbReference type="SUPFAM" id="SSF52141">
    <property type="entry name" value="Uracil-DNA glycosylase-like"/>
    <property type="match status" value="1"/>
</dbReference>
<evidence type="ECO:0000256" key="2">
    <source>
        <dbReference type="ARBA" id="ARBA00022763"/>
    </source>
</evidence>
<dbReference type="InterPro" id="IPR002043">
    <property type="entry name" value="UDG_fam1"/>
</dbReference>
<evidence type="ECO:0000313" key="7">
    <source>
        <dbReference type="EMBL" id="CAB4859872.1"/>
    </source>
</evidence>
<comment type="similarity">
    <text evidence="1">Belongs to the uracil-DNA glycosylase (UDG) superfamily. UNG family.</text>
</comment>
<dbReference type="Pfam" id="PF03167">
    <property type="entry name" value="UDG"/>
    <property type="match status" value="1"/>
</dbReference>
<feature type="domain" description="Uracil-DNA glycosylase-like" evidence="5">
    <location>
        <begin position="45"/>
        <end position="202"/>
    </location>
</feature>
<evidence type="ECO:0000259" key="5">
    <source>
        <dbReference type="SMART" id="SM00986"/>
    </source>
</evidence>
<dbReference type="AlphaFoldDB" id="A0A6J7TPC4"/>
<dbReference type="EMBL" id="CAFBMV010000001">
    <property type="protein sequence ID" value="CAB4911507.1"/>
    <property type="molecule type" value="Genomic_DNA"/>
</dbReference>
<proteinExistence type="inferred from homology"/>
<dbReference type="NCBIfam" id="NF003588">
    <property type="entry name" value="PRK05254.1-1"/>
    <property type="match status" value="1"/>
</dbReference>
<name>A0A6J7TPC4_9ZZZZ</name>
<dbReference type="InterPro" id="IPR036895">
    <property type="entry name" value="Uracil-DNA_glycosylase-like_sf"/>
</dbReference>
<evidence type="ECO:0000313" key="6">
    <source>
        <dbReference type="EMBL" id="CAB4669726.1"/>
    </source>
</evidence>
<organism evidence="9">
    <name type="scientific">freshwater metagenome</name>
    <dbReference type="NCBI Taxonomy" id="449393"/>
    <lineage>
        <taxon>unclassified sequences</taxon>
        <taxon>metagenomes</taxon>
        <taxon>ecological metagenomes</taxon>
    </lineage>
</organism>
<dbReference type="EMBL" id="CAFBQL010000002">
    <property type="protein sequence ID" value="CAB5055371.1"/>
    <property type="molecule type" value="Genomic_DNA"/>
</dbReference>
<dbReference type="SMART" id="SM00987">
    <property type="entry name" value="UreE_C"/>
    <property type="match status" value="1"/>
</dbReference>
<evidence type="ECO:0000256" key="1">
    <source>
        <dbReference type="ARBA" id="ARBA00008184"/>
    </source>
</evidence>
<keyword evidence="4" id="KW-0234">DNA repair</keyword>
<dbReference type="CDD" id="cd10027">
    <property type="entry name" value="UDG-F1-like"/>
    <property type="match status" value="1"/>
</dbReference>
<gene>
    <name evidence="6" type="ORF">UFOPK2289_01058</name>
    <name evidence="7" type="ORF">UFOPK3346_00413</name>
    <name evidence="8" type="ORF">UFOPK3670_00057</name>
    <name evidence="9" type="ORF">UFOPK4308_00440</name>
</gene>
<evidence type="ECO:0000256" key="3">
    <source>
        <dbReference type="ARBA" id="ARBA00022801"/>
    </source>
</evidence>
<keyword evidence="3" id="KW-0378">Hydrolase</keyword>
<dbReference type="HAMAP" id="MF_00148">
    <property type="entry name" value="UDG"/>
    <property type="match status" value="1"/>
</dbReference>
<dbReference type="PANTHER" id="PTHR11264">
    <property type="entry name" value="URACIL-DNA GLYCOSYLASE"/>
    <property type="match status" value="1"/>
</dbReference>
<dbReference type="GO" id="GO:0004844">
    <property type="term" value="F:uracil DNA N-glycosylase activity"/>
    <property type="evidence" value="ECO:0007669"/>
    <property type="project" value="InterPro"/>
</dbReference>
<dbReference type="NCBIfam" id="NF003592">
    <property type="entry name" value="PRK05254.1-5"/>
    <property type="match status" value="1"/>
</dbReference>
<protein>
    <submittedName>
        <fullName evidence="9">Unannotated protein</fullName>
    </submittedName>
</protein>
<dbReference type="EMBL" id="CAEZWT010000032">
    <property type="protein sequence ID" value="CAB4669726.1"/>
    <property type="molecule type" value="Genomic_DNA"/>
</dbReference>
<dbReference type="PANTHER" id="PTHR11264:SF0">
    <property type="entry name" value="URACIL-DNA GLYCOSYLASE"/>
    <property type="match status" value="1"/>
</dbReference>
<accession>A0A6J7TPC4</accession>
<evidence type="ECO:0000256" key="4">
    <source>
        <dbReference type="ARBA" id="ARBA00023204"/>
    </source>
</evidence>
<dbReference type="SMART" id="SM00986">
    <property type="entry name" value="UDG"/>
    <property type="match status" value="1"/>
</dbReference>